<protein>
    <submittedName>
        <fullName evidence="1">Uncharacterized protein</fullName>
    </submittedName>
</protein>
<comment type="caution">
    <text evidence="1">The sequence shown here is derived from an EMBL/GenBank/DDBJ whole genome shotgun (WGS) entry which is preliminary data.</text>
</comment>
<evidence type="ECO:0000313" key="2">
    <source>
        <dbReference type="Proteomes" id="UP001063166"/>
    </source>
</evidence>
<name>A0A9P3Q025_LYOSH</name>
<reference evidence="1" key="1">
    <citation type="submission" date="2022-07" db="EMBL/GenBank/DDBJ databases">
        <title>The genome of Lyophyllum shimeji provides insight into the initial evolution of ectomycorrhizal fungal genome.</title>
        <authorList>
            <person name="Kobayashi Y."/>
            <person name="Shibata T."/>
            <person name="Hirakawa H."/>
            <person name="Shigenobu S."/>
            <person name="Nishiyama T."/>
            <person name="Yamada A."/>
            <person name="Hasebe M."/>
            <person name="Kawaguchi M."/>
        </authorList>
    </citation>
    <scope>NUCLEOTIDE SEQUENCE</scope>
    <source>
        <strain evidence="1">AT787</strain>
    </source>
</reference>
<keyword evidence="2" id="KW-1185">Reference proteome</keyword>
<dbReference type="Proteomes" id="UP001063166">
    <property type="component" value="Unassembled WGS sequence"/>
</dbReference>
<organism evidence="1 2">
    <name type="scientific">Lyophyllum shimeji</name>
    <name type="common">Hon-shimeji</name>
    <name type="synonym">Tricholoma shimeji</name>
    <dbReference type="NCBI Taxonomy" id="47721"/>
    <lineage>
        <taxon>Eukaryota</taxon>
        <taxon>Fungi</taxon>
        <taxon>Dikarya</taxon>
        <taxon>Basidiomycota</taxon>
        <taxon>Agaricomycotina</taxon>
        <taxon>Agaricomycetes</taxon>
        <taxon>Agaricomycetidae</taxon>
        <taxon>Agaricales</taxon>
        <taxon>Tricholomatineae</taxon>
        <taxon>Lyophyllaceae</taxon>
        <taxon>Lyophyllum</taxon>
    </lineage>
</organism>
<sequence length="263" mass="29245">MVSSAAGQGARDIVAILGGEFLLLYETEDWPLCPACQGPLVPILHLPLFAERHPPEFIDLFSGNEKSAQNLTLQFLACSDTECFETTTIQDDCAWLLRTVSASASDVVWVGPGDFSPLGGRASDLDANMQDWKDVHLRLAEGEDSGNLFKPLYILTGWREGKLEMVHAEDHTDLPDVSDYLYNEHEPVEGVKLLGYPVKGKFKCGSWGNGCPRDEEDCKWRCIIQLGSLHDQEFDLLDTSGNCWIMHCEKHPDQFAVGLSGDW</sequence>
<dbReference type="EMBL" id="BRPK01000018">
    <property type="protein sequence ID" value="GLB44781.1"/>
    <property type="molecule type" value="Genomic_DNA"/>
</dbReference>
<gene>
    <name evidence="1" type="ORF">LshimejAT787_1801180</name>
</gene>
<evidence type="ECO:0000313" key="1">
    <source>
        <dbReference type="EMBL" id="GLB44781.1"/>
    </source>
</evidence>
<dbReference type="OrthoDB" id="3005905at2759"/>
<dbReference type="AlphaFoldDB" id="A0A9P3Q025"/>
<accession>A0A9P3Q025</accession>
<proteinExistence type="predicted"/>